<dbReference type="Proteomes" id="UP001058236">
    <property type="component" value="Chromosome"/>
</dbReference>
<feature type="region of interest" description="Disordered" evidence="1">
    <location>
        <begin position="1"/>
        <end position="52"/>
    </location>
</feature>
<feature type="domain" description="DUF8175" evidence="3">
    <location>
        <begin position="105"/>
        <end position="260"/>
    </location>
</feature>
<dbReference type="EMBL" id="CP101397">
    <property type="protein sequence ID" value="UTR77240.1"/>
    <property type="molecule type" value="Genomic_DNA"/>
</dbReference>
<dbReference type="InterPro" id="IPR058488">
    <property type="entry name" value="DUF8175"/>
</dbReference>
<dbReference type="KEGG" id="scav:CVT27_17790"/>
<keyword evidence="7" id="KW-1185">Reference proteome</keyword>
<feature type="transmembrane region" description="Helical" evidence="2">
    <location>
        <begin position="54"/>
        <end position="72"/>
    </location>
</feature>
<dbReference type="AlphaFoldDB" id="A0AAD0VFN2"/>
<dbReference type="EMBL" id="CP030930">
    <property type="protein sequence ID" value="AXI72935.1"/>
    <property type="molecule type" value="Genomic_DNA"/>
</dbReference>
<evidence type="ECO:0000256" key="2">
    <source>
        <dbReference type="SAM" id="Phobius"/>
    </source>
</evidence>
<keyword evidence="2" id="KW-0472">Membrane</keyword>
<name>A0AAD0VFN2_9ACTN</name>
<evidence type="ECO:0000313" key="4">
    <source>
        <dbReference type="EMBL" id="AXI72935.1"/>
    </source>
</evidence>
<gene>
    <name evidence="4" type="ORF">DTW94_17970</name>
    <name evidence="5" type="ORF">NLU04_01535</name>
</gene>
<evidence type="ECO:0000259" key="3">
    <source>
        <dbReference type="Pfam" id="PF26526"/>
    </source>
</evidence>
<evidence type="ECO:0000256" key="1">
    <source>
        <dbReference type="SAM" id="MobiDB-lite"/>
    </source>
</evidence>
<proteinExistence type="predicted"/>
<dbReference type="RefSeq" id="WP_114932128.1">
    <property type="nucleotide sequence ID" value="NZ_CP024957.1"/>
</dbReference>
<reference evidence="4 6" key="1">
    <citation type="submission" date="2018-07" db="EMBL/GenBank/DDBJ databases">
        <title>Complete genome sequence of soil actinomycete Streptomyces cavourensis tj430.</title>
        <authorList>
            <person name="Wang P."/>
            <person name="Huang Y."/>
        </authorList>
    </citation>
    <scope>NUCLEOTIDE SEQUENCE [LARGE SCALE GENOMIC DNA]</scope>
    <source>
        <strain evidence="4 6">TJ430</strain>
    </source>
</reference>
<dbReference type="Proteomes" id="UP000253779">
    <property type="component" value="Chromosome"/>
</dbReference>
<organism evidence="4 6">
    <name type="scientific">Streptomyces cavourensis</name>
    <dbReference type="NCBI Taxonomy" id="67258"/>
    <lineage>
        <taxon>Bacteria</taxon>
        <taxon>Bacillati</taxon>
        <taxon>Actinomycetota</taxon>
        <taxon>Actinomycetes</taxon>
        <taxon>Kitasatosporales</taxon>
        <taxon>Streptomycetaceae</taxon>
        <taxon>Streptomyces</taxon>
    </lineage>
</organism>
<sequence length="291" mass="30753">MSPSDEHDYRGMDQGGRADDPYSTLGGTRQTRTRLPDGDAGHPHTRRPVRNSRSLVTITGVVVLLIAAIAFANRGGTSNDDNASPGAKSSGSAGSAPTAPTGTKPVQGKNGTIASGFAHDEQGAQSAAANYSVALVSDGMFDKERRRQISEAVYAPDVATARMDDLDKVYSQESFLTSIGLDPNGKAPEGLTFISRANPVGTKVEKYLGDTATVAVWYSALFGLAGEGSKNPVSESWYTTTYELKWVDGDWKVTDFTQKDGPVPVGRDQAASSAEEMAEAVQGFGGFTYAR</sequence>
<reference evidence="5" key="2">
    <citation type="submission" date="2022-07" db="EMBL/GenBank/DDBJ databases">
        <title>Genomic of Streptomyces cavourensis F2.</title>
        <authorList>
            <person name="Hu S."/>
            <person name="Liang W."/>
        </authorList>
    </citation>
    <scope>NUCLEOTIDE SEQUENCE</scope>
    <source>
        <strain evidence="5">F2</strain>
    </source>
</reference>
<feature type="compositionally biased region" description="Basic and acidic residues" evidence="1">
    <location>
        <begin position="1"/>
        <end position="20"/>
    </location>
</feature>
<keyword evidence="2" id="KW-1133">Transmembrane helix</keyword>
<evidence type="ECO:0000313" key="7">
    <source>
        <dbReference type="Proteomes" id="UP001058236"/>
    </source>
</evidence>
<protein>
    <recommendedName>
        <fullName evidence="3">DUF8175 domain-containing protein</fullName>
    </recommendedName>
</protein>
<feature type="compositionally biased region" description="Low complexity" evidence="1">
    <location>
        <begin position="83"/>
        <end position="105"/>
    </location>
</feature>
<evidence type="ECO:0000313" key="6">
    <source>
        <dbReference type="Proteomes" id="UP000253779"/>
    </source>
</evidence>
<accession>A0AAD0VFN2</accession>
<keyword evidence="2" id="KW-0812">Transmembrane</keyword>
<evidence type="ECO:0000313" key="5">
    <source>
        <dbReference type="EMBL" id="UTR77240.1"/>
    </source>
</evidence>
<dbReference type="Pfam" id="PF26526">
    <property type="entry name" value="DUF8175"/>
    <property type="match status" value="1"/>
</dbReference>
<feature type="region of interest" description="Disordered" evidence="1">
    <location>
        <begin position="74"/>
        <end position="115"/>
    </location>
</feature>